<keyword evidence="1" id="KW-0812">Transmembrane</keyword>
<feature type="transmembrane region" description="Helical" evidence="1">
    <location>
        <begin position="36"/>
        <end position="55"/>
    </location>
</feature>
<feature type="transmembrane region" description="Helical" evidence="1">
    <location>
        <begin position="12"/>
        <end position="30"/>
    </location>
</feature>
<dbReference type="EMBL" id="JANKAS010000012">
    <property type="protein sequence ID" value="MCR1899714.1"/>
    <property type="molecule type" value="Genomic_DNA"/>
</dbReference>
<feature type="transmembrane region" description="Helical" evidence="1">
    <location>
        <begin position="67"/>
        <end position="90"/>
    </location>
</feature>
<organism evidence="2 3">
    <name type="scientific">Irregularibacter muris</name>
    <dbReference type="NCBI Taxonomy" id="1796619"/>
    <lineage>
        <taxon>Bacteria</taxon>
        <taxon>Bacillati</taxon>
        <taxon>Bacillota</taxon>
        <taxon>Clostridia</taxon>
        <taxon>Eubacteriales</taxon>
        <taxon>Eubacteriaceae</taxon>
        <taxon>Irregularibacter</taxon>
    </lineage>
</organism>
<evidence type="ECO:0008006" key="4">
    <source>
        <dbReference type="Google" id="ProtNLM"/>
    </source>
</evidence>
<keyword evidence="1" id="KW-1133">Transmembrane helix</keyword>
<dbReference type="Proteomes" id="UP001205748">
    <property type="component" value="Unassembled WGS sequence"/>
</dbReference>
<accession>A0AAE3L315</accession>
<keyword evidence="3" id="KW-1185">Reference proteome</keyword>
<dbReference type="AlphaFoldDB" id="A0AAE3L315"/>
<dbReference type="RefSeq" id="WP_257532351.1">
    <property type="nucleotide sequence ID" value="NZ_JANKAS010000012.1"/>
</dbReference>
<comment type="caution">
    <text evidence="2">The sequence shown here is derived from an EMBL/GenBank/DDBJ whole genome shotgun (WGS) entry which is preliminary data.</text>
</comment>
<keyword evidence="1" id="KW-0472">Membrane</keyword>
<protein>
    <recommendedName>
        <fullName evidence="4">Membrane-spanning protein</fullName>
    </recommendedName>
</protein>
<evidence type="ECO:0000256" key="1">
    <source>
        <dbReference type="SAM" id="Phobius"/>
    </source>
</evidence>
<dbReference type="Pfam" id="PF09997">
    <property type="entry name" value="DUF2238"/>
    <property type="match status" value="1"/>
</dbReference>
<evidence type="ECO:0000313" key="3">
    <source>
        <dbReference type="Proteomes" id="UP001205748"/>
    </source>
</evidence>
<name>A0AAE3L315_9FIRM</name>
<feature type="transmembrane region" description="Helical" evidence="1">
    <location>
        <begin position="129"/>
        <end position="151"/>
    </location>
</feature>
<feature type="transmembrane region" description="Helical" evidence="1">
    <location>
        <begin position="171"/>
        <end position="191"/>
    </location>
</feature>
<evidence type="ECO:0000313" key="2">
    <source>
        <dbReference type="EMBL" id="MCR1899714.1"/>
    </source>
</evidence>
<feature type="transmembrane region" description="Helical" evidence="1">
    <location>
        <begin position="96"/>
        <end position="117"/>
    </location>
</feature>
<proteinExistence type="predicted"/>
<reference evidence="2" key="1">
    <citation type="submission" date="2022-07" db="EMBL/GenBank/DDBJ databases">
        <title>Enhanced cultured diversity of the mouse gut microbiota enables custom-made synthetic communities.</title>
        <authorList>
            <person name="Afrizal A."/>
        </authorList>
    </citation>
    <scope>NUCLEOTIDE SEQUENCE</scope>
    <source>
        <strain evidence="2">DSM 28593</strain>
    </source>
</reference>
<dbReference type="InterPro" id="IPR014509">
    <property type="entry name" value="YjdF-like"/>
</dbReference>
<sequence length="200" mass="22710">MKNKNNKLSMGVALFFGIIIIFSALYSIIMKKDSSIGKHILALIILTVPFILTGICKAKDIRLPSSFPLVTVIFIFVTQYLGEILGFYHRFWWWDLLLHGIFGSYVVIVALFITGDIITKKEGISSRRFILFTAMIAFCISITLGTVWEVFEYAGDYFFKTHMVKGGLKDAITDISIKMLSALITVIIYLYQQLKKQNNA</sequence>
<gene>
    <name evidence="2" type="ORF">NSA47_12075</name>
</gene>